<organism evidence="2 3">
    <name type="scientific">Algoriphagus aquimarinus</name>
    <dbReference type="NCBI Taxonomy" id="237018"/>
    <lineage>
        <taxon>Bacteria</taxon>
        <taxon>Pseudomonadati</taxon>
        <taxon>Bacteroidota</taxon>
        <taxon>Cytophagia</taxon>
        <taxon>Cytophagales</taxon>
        <taxon>Cyclobacteriaceae</taxon>
        <taxon>Algoriphagus</taxon>
    </lineage>
</organism>
<reference evidence="2 3" key="1">
    <citation type="submission" date="2016-10" db="EMBL/GenBank/DDBJ databases">
        <authorList>
            <person name="de Groot N.N."/>
        </authorList>
    </citation>
    <scope>NUCLEOTIDE SEQUENCE [LARGE SCALE GENOMIC DNA]</scope>
    <source>
        <strain evidence="2 3">DSM 23399</strain>
    </source>
</reference>
<dbReference type="Proteomes" id="UP000198790">
    <property type="component" value="Unassembled WGS sequence"/>
</dbReference>
<keyword evidence="1" id="KW-1133">Transmembrane helix</keyword>
<dbReference type="RefSeq" id="WP_092898453.1">
    <property type="nucleotide sequence ID" value="NZ_CAXBKE010000015.1"/>
</dbReference>
<dbReference type="EMBL" id="FOKK01000010">
    <property type="protein sequence ID" value="SFB43909.1"/>
    <property type="molecule type" value="Genomic_DNA"/>
</dbReference>
<gene>
    <name evidence="2" type="ORF">SAMN04489723_11087</name>
</gene>
<protein>
    <submittedName>
        <fullName evidence="2">Uncharacterized protein</fullName>
    </submittedName>
</protein>
<proteinExistence type="predicted"/>
<dbReference type="STRING" id="237018.SAMN04489723_11087"/>
<name>A0A1I1B0M2_9BACT</name>
<evidence type="ECO:0000313" key="3">
    <source>
        <dbReference type="Proteomes" id="UP000198790"/>
    </source>
</evidence>
<keyword evidence="1" id="KW-0472">Membrane</keyword>
<evidence type="ECO:0000313" key="2">
    <source>
        <dbReference type="EMBL" id="SFB43909.1"/>
    </source>
</evidence>
<dbReference type="OrthoDB" id="840017at2"/>
<sequence length="111" mass="12351">MGFIPLFIMLGGGGLLFFLTVKNALQRKLNLQKELLFKLNSLNPALGILVEDSSDPDLLIAALKGKQLEKGITEKALKIIRELKVNRIQYNALIKKAPYNWVGKIASFQAI</sequence>
<dbReference type="AlphaFoldDB" id="A0A1I1B0M2"/>
<evidence type="ECO:0000256" key="1">
    <source>
        <dbReference type="SAM" id="Phobius"/>
    </source>
</evidence>
<feature type="transmembrane region" description="Helical" evidence="1">
    <location>
        <begin position="6"/>
        <end position="25"/>
    </location>
</feature>
<keyword evidence="1" id="KW-0812">Transmembrane</keyword>
<keyword evidence="3" id="KW-1185">Reference proteome</keyword>
<accession>A0A1I1B0M2</accession>